<dbReference type="Proteomes" id="UP000887159">
    <property type="component" value="Unassembled WGS sequence"/>
</dbReference>
<comment type="caution">
    <text evidence="1">The sequence shown here is derived from an EMBL/GenBank/DDBJ whole genome shotgun (WGS) entry which is preliminary data.</text>
</comment>
<organism evidence="1 2">
    <name type="scientific">Trichonephila clavipes</name>
    <name type="common">Golden silk orbweaver</name>
    <name type="synonym">Nephila clavipes</name>
    <dbReference type="NCBI Taxonomy" id="2585209"/>
    <lineage>
        <taxon>Eukaryota</taxon>
        <taxon>Metazoa</taxon>
        <taxon>Ecdysozoa</taxon>
        <taxon>Arthropoda</taxon>
        <taxon>Chelicerata</taxon>
        <taxon>Arachnida</taxon>
        <taxon>Araneae</taxon>
        <taxon>Araneomorphae</taxon>
        <taxon>Entelegynae</taxon>
        <taxon>Araneoidea</taxon>
        <taxon>Nephilidae</taxon>
        <taxon>Trichonephila</taxon>
    </lineage>
</organism>
<gene>
    <name evidence="1" type="ORF">TNCV_3519651</name>
</gene>
<dbReference type="AlphaFoldDB" id="A0A8X6SUF5"/>
<protein>
    <submittedName>
        <fullName evidence="1">Uncharacterized protein</fullName>
    </submittedName>
</protein>
<proteinExistence type="predicted"/>
<dbReference type="EMBL" id="BMAU01021345">
    <property type="protein sequence ID" value="GFY17610.1"/>
    <property type="molecule type" value="Genomic_DNA"/>
</dbReference>
<sequence length="113" mass="13191">MYDFNLEIVGEWLIKEWNENNLDGTEVDYLFTTQNNNDGEKETEFDDKPENQETNKMNFSIFTIMKDHKEIHLRNGASAKNRNTLGSKTNEEDAFRGEAIYSSLVHLSKHKNC</sequence>
<evidence type="ECO:0000313" key="1">
    <source>
        <dbReference type="EMBL" id="GFY17610.1"/>
    </source>
</evidence>
<accession>A0A8X6SUF5</accession>
<keyword evidence="2" id="KW-1185">Reference proteome</keyword>
<evidence type="ECO:0000313" key="2">
    <source>
        <dbReference type="Proteomes" id="UP000887159"/>
    </source>
</evidence>
<name>A0A8X6SUF5_TRICX</name>
<reference evidence="1" key="1">
    <citation type="submission" date="2020-08" db="EMBL/GenBank/DDBJ databases">
        <title>Multicomponent nature underlies the extraordinary mechanical properties of spider dragline silk.</title>
        <authorList>
            <person name="Kono N."/>
            <person name="Nakamura H."/>
            <person name="Mori M."/>
            <person name="Yoshida Y."/>
            <person name="Ohtoshi R."/>
            <person name="Malay A.D."/>
            <person name="Moran D.A.P."/>
            <person name="Tomita M."/>
            <person name="Numata K."/>
            <person name="Arakawa K."/>
        </authorList>
    </citation>
    <scope>NUCLEOTIDE SEQUENCE</scope>
</reference>